<dbReference type="EC" id="4.2.2.29" evidence="7"/>
<comment type="caution">
    <text evidence="8">The sequence shown here is derived from an EMBL/GenBank/DDBJ whole genome shotgun (WGS) entry which is preliminary data.</text>
</comment>
<dbReference type="Pfam" id="PF02618">
    <property type="entry name" value="YceG"/>
    <property type="match status" value="1"/>
</dbReference>
<evidence type="ECO:0000256" key="5">
    <source>
        <dbReference type="ARBA" id="ARBA00023239"/>
    </source>
</evidence>
<keyword evidence="4 7" id="KW-0472">Membrane</keyword>
<dbReference type="HAMAP" id="MF_02065">
    <property type="entry name" value="MltG"/>
    <property type="match status" value="1"/>
</dbReference>
<evidence type="ECO:0000256" key="1">
    <source>
        <dbReference type="ARBA" id="ARBA00022475"/>
    </source>
</evidence>
<keyword evidence="6 7" id="KW-0961">Cell wall biogenesis/degradation</keyword>
<evidence type="ECO:0000256" key="7">
    <source>
        <dbReference type="HAMAP-Rule" id="MF_02065"/>
    </source>
</evidence>
<comment type="catalytic activity">
    <reaction evidence="7">
        <text>a peptidoglycan chain = a peptidoglycan chain with N-acetyl-1,6-anhydromuramyl-[peptide] at the reducing end + a peptidoglycan chain with N-acetylglucosamine at the non-reducing end.</text>
        <dbReference type="EC" id="4.2.2.29"/>
    </reaction>
</comment>
<dbReference type="AlphaFoldDB" id="A0A1F6CKL1"/>
<keyword evidence="3 7" id="KW-1133">Transmembrane helix</keyword>
<dbReference type="Gene3D" id="3.30.1490.480">
    <property type="entry name" value="Endolytic murein transglycosylase"/>
    <property type="match status" value="1"/>
</dbReference>
<organism evidence="8 9">
    <name type="scientific">Candidatus Kaiserbacteria bacterium RIFCSPHIGHO2_01_FULL_54_36b</name>
    <dbReference type="NCBI Taxonomy" id="1798483"/>
    <lineage>
        <taxon>Bacteria</taxon>
        <taxon>Candidatus Kaiseribacteriota</taxon>
    </lineage>
</organism>
<dbReference type="PANTHER" id="PTHR30518">
    <property type="entry name" value="ENDOLYTIC MUREIN TRANSGLYCOSYLASE"/>
    <property type="match status" value="1"/>
</dbReference>
<comment type="function">
    <text evidence="7">Functions as a peptidoglycan terminase that cleaves nascent peptidoglycan strands endolytically to terminate their elongation.</text>
</comment>
<keyword evidence="5 7" id="KW-0456">Lyase</keyword>
<keyword evidence="2 7" id="KW-0812">Transmembrane</keyword>
<reference evidence="8 9" key="1">
    <citation type="journal article" date="2016" name="Nat. Commun.">
        <title>Thousands of microbial genomes shed light on interconnected biogeochemical processes in an aquifer system.</title>
        <authorList>
            <person name="Anantharaman K."/>
            <person name="Brown C.T."/>
            <person name="Hug L.A."/>
            <person name="Sharon I."/>
            <person name="Castelle C.J."/>
            <person name="Probst A.J."/>
            <person name="Thomas B.C."/>
            <person name="Singh A."/>
            <person name="Wilkins M.J."/>
            <person name="Karaoz U."/>
            <person name="Brodie E.L."/>
            <person name="Williams K.H."/>
            <person name="Hubbard S.S."/>
            <person name="Banfield J.F."/>
        </authorList>
    </citation>
    <scope>NUCLEOTIDE SEQUENCE [LARGE SCALE GENOMIC DNA]</scope>
</reference>
<protein>
    <recommendedName>
        <fullName evidence="7">Endolytic murein transglycosylase</fullName>
        <ecNumber evidence="7">4.2.2.29</ecNumber>
    </recommendedName>
    <alternativeName>
        <fullName evidence="7">Peptidoglycan lytic transglycosylase</fullName>
    </alternativeName>
    <alternativeName>
        <fullName evidence="7">Peptidoglycan polymerization terminase</fullName>
    </alternativeName>
</protein>
<dbReference type="GO" id="GO:0071555">
    <property type="term" value="P:cell wall organization"/>
    <property type="evidence" value="ECO:0007669"/>
    <property type="project" value="UniProtKB-KW"/>
</dbReference>
<evidence type="ECO:0000313" key="8">
    <source>
        <dbReference type="EMBL" id="OGG49530.1"/>
    </source>
</evidence>
<dbReference type="GO" id="GO:0005886">
    <property type="term" value="C:plasma membrane"/>
    <property type="evidence" value="ECO:0007669"/>
    <property type="project" value="UniProtKB-UniRule"/>
</dbReference>
<feature type="site" description="Important for catalytic activity" evidence="7">
    <location>
        <position position="236"/>
    </location>
</feature>
<dbReference type="EMBL" id="MFKW01000072">
    <property type="protein sequence ID" value="OGG49530.1"/>
    <property type="molecule type" value="Genomic_DNA"/>
</dbReference>
<comment type="similarity">
    <text evidence="7">Belongs to the transglycosylase MltG family.</text>
</comment>
<dbReference type="PANTHER" id="PTHR30518:SF2">
    <property type="entry name" value="ENDOLYTIC MUREIN TRANSGLYCOSYLASE"/>
    <property type="match status" value="1"/>
</dbReference>
<proteinExistence type="inferred from homology"/>
<dbReference type="GO" id="GO:0009252">
    <property type="term" value="P:peptidoglycan biosynthetic process"/>
    <property type="evidence" value="ECO:0007669"/>
    <property type="project" value="UniProtKB-UniRule"/>
</dbReference>
<gene>
    <name evidence="7" type="primary">mltG</name>
    <name evidence="8" type="ORF">A2704_01635</name>
</gene>
<dbReference type="NCBIfam" id="TIGR00247">
    <property type="entry name" value="endolytic transglycosylase MltG"/>
    <property type="match status" value="1"/>
</dbReference>
<keyword evidence="1 7" id="KW-1003">Cell membrane</keyword>
<evidence type="ECO:0000256" key="2">
    <source>
        <dbReference type="ARBA" id="ARBA00022692"/>
    </source>
</evidence>
<sequence>MKRGIFATTLILIILAALSFDFGFYETYLRRPGSKSENVPLTVEPGTGVKAIAAELKNKGAIRSRFIFETYVWISGTQARFQTGKFYVRSGQSYAKIVKQLTSPGVSEREITLLEGWGIREMAEYLKRQGIAEVEDFYRIAGTPATDYRNDRDAFRSKDFSQEFAFLAGRPDYVSLEGYLFPDTYRIPLEVTAEDIVRVMLKNFDRRINQELRAEAESRGRTLFEVITLASIIEREVRADADRALVSDILWRRLDAGMPLQVDSSVNYLTGKKTPSISFDDREIDSPYNTYKYPGLPLGPIGNPGLSSILAAIRPKTNNYWYFLAGTDGVIRYGRTLEEHAENRALYLR</sequence>
<evidence type="ECO:0000313" key="9">
    <source>
        <dbReference type="Proteomes" id="UP000176445"/>
    </source>
</evidence>
<evidence type="ECO:0000256" key="6">
    <source>
        <dbReference type="ARBA" id="ARBA00023316"/>
    </source>
</evidence>
<dbReference type="InterPro" id="IPR003770">
    <property type="entry name" value="MLTG-like"/>
</dbReference>
<accession>A0A1F6CKL1</accession>
<dbReference type="CDD" id="cd08010">
    <property type="entry name" value="MltG_like"/>
    <property type="match status" value="1"/>
</dbReference>
<dbReference type="Proteomes" id="UP000176445">
    <property type="component" value="Unassembled WGS sequence"/>
</dbReference>
<dbReference type="GO" id="GO:0008932">
    <property type="term" value="F:lytic endotransglycosylase activity"/>
    <property type="evidence" value="ECO:0007669"/>
    <property type="project" value="UniProtKB-UniRule"/>
</dbReference>
<evidence type="ECO:0000256" key="4">
    <source>
        <dbReference type="ARBA" id="ARBA00023136"/>
    </source>
</evidence>
<evidence type="ECO:0000256" key="3">
    <source>
        <dbReference type="ARBA" id="ARBA00022989"/>
    </source>
</evidence>
<name>A0A1F6CKL1_9BACT</name>